<accession>A0ABV4U142</accession>
<evidence type="ECO:0000313" key="2">
    <source>
        <dbReference type="Proteomes" id="UP001575181"/>
    </source>
</evidence>
<sequence>MADAEDREIQRHIRDRVPFDNPFPEDDIQERYHDFGLYPVEYTVSWPRDYEHRPPEPFIELFWDHRDNLWVLRRAYEDGVDDTSTMWPFSYLEEMEQKEIRNFLWQYEIQV</sequence>
<keyword evidence="2" id="KW-1185">Reference proteome</keyword>
<proteinExistence type="predicted"/>
<dbReference type="EMBL" id="JBGUAW010000010">
    <property type="protein sequence ID" value="MFA9462035.1"/>
    <property type="molecule type" value="Genomic_DNA"/>
</dbReference>
<protein>
    <submittedName>
        <fullName evidence="1">Uncharacterized protein</fullName>
    </submittedName>
</protein>
<dbReference type="Proteomes" id="UP001575181">
    <property type="component" value="Unassembled WGS sequence"/>
</dbReference>
<name>A0ABV4U142_9GAMM</name>
<dbReference type="RefSeq" id="WP_373656822.1">
    <property type="nucleotide sequence ID" value="NZ_JBGUAW010000010.1"/>
</dbReference>
<gene>
    <name evidence="1" type="ORF">ACERLL_14520</name>
</gene>
<evidence type="ECO:0000313" key="1">
    <source>
        <dbReference type="EMBL" id="MFA9462035.1"/>
    </source>
</evidence>
<organism evidence="1 2">
    <name type="scientific">Thiohalorhabdus methylotrophus</name>
    <dbReference type="NCBI Taxonomy" id="3242694"/>
    <lineage>
        <taxon>Bacteria</taxon>
        <taxon>Pseudomonadati</taxon>
        <taxon>Pseudomonadota</taxon>
        <taxon>Gammaproteobacteria</taxon>
        <taxon>Thiohalorhabdales</taxon>
        <taxon>Thiohalorhabdaceae</taxon>
        <taxon>Thiohalorhabdus</taxon>
    </lineage>
</organism>
<reference evidence="1 2" key="1">
    <citation type="submission" date="2024-08" db="EMBL/GenBank/DDBJ databases">
        <title>Whole-genome sequencing of halo(alkali)philic microorganisms from hypersaline lakes.</title>
        <authorList>
            <person name="Sorokin D.Y."/>
            <person name="Merkel A.Y."/>
            <person name="Messina E."/>
            <person name="Yakimov M."/>
        </authorList>
    </citation>
    <scope>NUCLEOTIDE SEQUENCE [LARGE SCALE GENOMIC DNA]</scope>
    <source>
        <strain evidence="1 2">Cl-TMA</strain>
    </source>
</reference>
<comment type="caution">
    <text evidence="1">The sequence shown here is derived from an EMBL/GenBank/DDBJ whole genome shotgun (WGS) entry which is preliminary data.</text>
</comment>